<evidence type="ECO:0000313" key="2">
    <source>
        <dbReference type="EMBL" id="TFK48112.1"/>
    </source>
</evidence>
<protein>
    <submittedName>
        <fullName evidence="2">Uncharacterized protein</fullName>
    </submittedName>
</protein>
<reference evidence="2 3" key="1">
    <citation type="journal article" date="2019" name="Nat. Ecol. Evol.">
        <title>Megaphylogeny resolves global patterns of mushroom evolution.</title>
        <authorList>
            <person name="Varga T."/>
            <person name="Krizsan K."/>
            <person name="Foldi C."/>
            <person name="Dima B."/>
            <person name="Sanchez-Garcia M."/>
            <person name="Sanchez-Ramirez S."/>
            <person name="Szollosi G.J."/>
            <person name="Szarkandi J.G."/>
            <person name="Papp V."/>
            <person name="Albert L."/>
            <person name="Andreopoulos W."/>
            <person name="Angelini C."/>
            <person name="Antonin V."/>
            <person name="Barry K.W."/>
            <person name="Bougher N.L."/>
            <person name="Buchanan P."/>
            <person name="Buyck B."/>
            <person name="Bense V."/>
            <person name="Catcheside P."/>
            <person name="Chovatia M."/>
            <person name="Cooper J."/>
            <person name="Damon W."/>
            <person name="Desjardin D."/>
            <person name="Finy P."/>
            <person name="Geml J."/>
            <person name="Haridas S."/>
            <person name="Hughes K."/>
            <person name="Justo A."/>
            <person name="Karasinski D."/>
            <person name="Kautmanova I."/>
            <person name="Kiss B."/>
            <person name="Kocsube S."/>
            <person name="Kotiranta H."/>
            <person name="LaButti K.M."/>
            <person name="Lechner B.E."/>
            <person name="Liimatainen K."/>
            <person name="Lipzen A."/>
            <person name="Lukacs Z."/>
            <person name="Mihaltcheva S."/>
            <person name="Morgado L.N."/>
            <person name="Niskanen T."/>
            <person name="Noordeloos M.E."/>
            <person name="Ohm R.A."/>
            <person name="Ortiz-Santana B."/>
            <person name="Ovrebo C."/>
            <person name="Racz N."/>
            <person name="Riley R."/>
            <person name="Savchenko A."/>
            <person name="Shiryaev A."/>
            <person name="Soop K."/>
            <person name="Spirin V."/>
            <person name="Szebenyi C."/>
            <person name="Tomsovsky M."/>
            <person name="Tulloss R.E."/>
            <person name="Uehling J."/>
            <person name="Grigoriev I.V."/>
            <person name="Vagvolgyi C."/>
            <person name="Papp T."/>
            <person name="Martin F.M."/>
            <person name="Miettinen O."/>
            <person name="Hibbett D.S."/>
            <person name="Nagy L.G."/>
        </authorList>
    </citation>
    <scope>NUCLEOTIDE SEQUENCE [LARGE SCALE GENOMIC DNA]</scope>
    <source>
        <strain evidence="2 3">OMC1185</strain>
    </source>
</reference>
<keyword evidence="3" id="KW-1185">Reference proteome</keyword>
<feature type="compositionally biased region" description="Polar residues" evidence="1">
    <location>
        <begin position="41"/>
        <end position="51"/>
    </location>
</feature>
<dbReference type="Proteomes" id="UP000305948">
    <property type="component" value="Unassembled WGS sequence"/>
</dbReference>
<feature type="compositionally biased region" description="Basic and acidic residues" evidence="1">
    <location>
        <begin position="7"/>
        <end position="22"/>
    </location>
</feature>
<evidence type="ECO:0000256" key="1">
    <source>
        <dbReference type="SAM" id="MobiDB-lite"/>
    </source>
</evidence>
<name>A0A5C3MTM9_9AGAM</name>
<accession>A0A5C3MTM9</accession>
<dbReference type="AlphaFoldDB" id="A0A5C3MTM9"/>
<organism evidence="2 3">
    <name type="scientific">Heliocybe sulcata</name>
    <dbReference type="NCBI Taxonomy" id="5364"/>
    <lineage>
        <taxon>Eukaryota</taxon>
        <taxon>Fungi</taxon>
        <taxon>Dikarya</taxon>
        <taxon>Basidiomycota</taxon>
        <taxon>Agaricomycotina</taxon>
        <taxon>Agaricomycetes</taxon>
        <taxon>Gloeophyllales</taxon>
        <taxon>Gloeophyllaceae</taxon>
        <taxon>Heliocybe</taxon>
    </lineage>
</organism>
<proteinExistence type="predicted"/>
<dbReference type="EMBL" id="ML213521">
    <property type="protein sequence ID" value="TFK48112.1"/>
    <property type="molecule type" value="Genomic_DNA"/>
</dbReference>
<sequence>MLLSLIRDGEDRRRSAQTRLDKAAAPASADKVFLPQYDPSGLNTSPSTCQAKSDARPQPDQALHHGNIHVSHEMPNKEWQLEQIQATSSYRPWARKDQ</sequence>
<evidence type="ECO:0000313" key="3">
    <source>
        <dbReference type="Proteomes" id="UP000305948"/>
    </source>
</evidence>
<feature type="region of interest" description="Disordered" evidence="1">
    <location>
        <begin position="1"/>
        <end position="77"/>
    </location>
</feature>
<gene>
    <name evidence="2" type="ORF">OE88DRAFT_1665213</name>
</gene>